<evidence type="ECO:0000313" key="2">
    <source>
        <dbReference type="EMBL" id="KKM89493.1"/>
    </source>
</evidence>
<protein>
    <submittedName>
        <fullName evidence="2">Uncharacterized protein</fullName>
    </submittedName>
</protein>
<keyword evidence="1" id="KW-1133">Transmembrane helix</keyword>
<feature type="transmembrane region" description="Helical" evidence="1">
    <location>
        <begin position="20"/>
        <end position="41"/>
    </location>
</feature>
<dbReference type="EMBL" id="LAZR01006808">
    <property type="protein sequence ID" value="KKM89493.1"/>
    <property type="molecule type" value="Genomic_DNA"/>
</dbReference>
<evidence type="ECO:0000256" key="1">
    <source>
        <dbReference type="SAM" id="Phobius"/>
    </source>
</evidence>
<organism evidence="2">
    <name type="scientific">marine sediment metagenome</name>
    <dbReference type="NCBI Taxonomy" id="412755"/>
    <lineage>
        <taxon>unclassified sequences</taxon>
        <taxon>metagenomes</taxon>
        <taxon>ecological metagenomes</taxon>
    </lineage>
</organism>
<accession>A0A0F9L7K1</accession>
<keyword evidence="1" id="KW-0812">Transmembrane</keyword>
<proteinExistence type="predicted"/>
<dbReference type="AlphaFoldDB" id="A0A0F9L7K1"/>
<keyword evidence="1" id="KW-0472">Membrane</keyword>
<sequence>MPKEKEKEPRPSRTVSFNNILLQFAIIVFYTIVWLNAPLFGTGTLNILYFLFMFIGIVITGMLTLYSKANPDMPIPKKPTQQFSNLIKAMTDIITSYIGKKEPVVQEIRDIIQKALIWSIREAKISPEFDRKTLEDAEQYILDKLYPKESKQGK</sequence>
<feature type="transmembrane region" description="Helical" evidence="1">
    <location>
        <begin position="47"/>
        <end position="67"/>
    </location>
</feature>
<reference evidence="2" key="1">
    <citation type="journal article" date="2015" name="Nature">
        <title>Complex archaea that bridge the gap between prokaryotes and eukaryotes.</title>
        <authorList>
            <person name="Spang A."/>
            <person name="Saw J.H."/>
            <person name="Jorgensen S.L."/>
            <person name="Zaremba-Niedzwiedzka K."/>
            <person name="Martijn J."/>
            <person name="Lind A.E."/>
            <person name="van Eijk R."/>
            <person name="Schleper C."/>
            <person name="Guy L."/>
            <person name="Ettema T.J."/>
        </authorList>
    </citation>
    <scope>NUCLEOTIDE SEQUENCE</scope>
</reference>
<comment type="caution">
    <text evidence="2">The sequence shown here is derived from an EMBL/GenBank/DDBJ whole genome shotgun (WGS) entry which is preliminary data.</text>
</comment>
<name>A0A0F9L7K1_9ZZZZ</name>
<gene>
    <name evidence="2" type="ORF">LCGC14_1248070</name>
</gene>